<dbReference type="InterPro" id="IPR011333">
    <property type="entry name" value="SKP1/BTB/POZ_sf"/>
</dbReference>
<comment type="caution">
    <text evidence="4">The sequence shown here is derived from an EMBL/GenBank/DDBJ whole genome shotgun (WGS) entry which is preliminary data.</text>
</comment>
<dbReference type="EMBL" id="JASEJX010000014">
    <property type="protein sequence ID" value="KAK4516770.1"/>
    <property type="molecule type" value="Genomic_DNA"/>
</dbReference>
<dbReference type="SMART" id="SM01052">
    <property type="entry name" value="CAP_GLY"/>
    <property type="match status" value="1"/>
</dbReference>
<dbReference type="PROSITE" id="PS50097">
    <property type="entry name" value="BTB"/>
    <property type="match status" value="2"/>
</dbReference>
<feature type="compositionally biased region" description="Polar residues" evidence="1">
    <location>
        <begin position="677"/>
        <end position="686"/>
    </location>
</feature>
<accession>A0AAN7HTT9</accession>
<dbReference type="RefSeq" id="XP_064683436.1">
    <property type="nucleotide sequence ID" value="XM_064830934.1"/>
</dbReference>
<evidence type="ECO:0000259" key="3">
    <source>
        <dbReference type="PROSITE" id="PS50245"/>
    </source>
</evidence>
<feature type="domain" description="BTB" evidence="2">
    <location>
        <begin position="232"/>
        <end position="303"/>
    </location>
</feature>
<dbReference type="AlphaFoldDB" id="A0AAN7HTT9"/>
<dbReference type="SUPFAM" id="SSF74924">
    <property type="entry name" value="Cap-Gly domain"/>
    <property type="match status" value="1"/>
</dbReference>
<reference evidence="4 5" key="1">
    <citation type="submission" date="2022-11" db="EMBL/GenBank/DDBJ databases">
        <title>Mucor velutinosus strain NIH1002 WGS.</title>
        <authorList>
            <person name="Subramanian P."/>
            <person name="Mullikin J.C."/>
            <person name="Segre J.A."/>
            <person name="Zelazny A.M."/>
        </authorList>
    </citation>
    <scope>NUCLEOTIDE SEQUENCE [LARGE SCALE GENOMIC DNA]</scope>
    <source>
        <strain evidence="4 5">NIH1002</strain>
    </source>
</reference>
<dbReference type="Gene3D" id="2.30.30.190">
    <property type="entry name" value="CAP Gly-rich-like domain"/>
    <property type="match status" value="1"/>
</dbReference>
<dbReference type="Pfam" id="PF00651">
    <property type="entry name" value="BTB"/>
    <property type="match status" value="1"/>
</dbReference>
<dbReference type="InterPro" id="IPR000938">
    <property type="entry name" value="CAP-Gly_domain"/>
</dbReference>
<evidence type="ECO:0000313" key="5">
    <source>
        <dbReference type="Proteomes" id="UP001304243"/>
    </source>
</evidence>
<name>A0AAN7HTT9_9FUNG</name>
<dbReference type="CDD" id="cd18186">
    <property type="entry name" value="BTB_POZ_ZBTB_KLHL-like"/>
    <property type="match status" value="1"/>
</dbReference>
<feature type="region of interest" description="Disordered" evidence="1">
    <location>
        <begin position="677"/>
        <end position="698"/>
    </location>
</feature>
<dbReference type="SUPFAM" id="SSF54695">
    <property type="entry name" value="POZ domain"/>
    <property type="match status" value="2"/>
</dbReference>
<evidence type="ECO:0000259" key="2">
    <source>
        <dbReference type="PROSITE" id="PS50097"/>
    </source>
</evidence>
<evidence type="ECO:0000256" key="1">
    <source>
        <dbReference type="SAM" id="MobiDB-lite"/>
    </source>
</evidence>
<feature type="region of interest" description="Disordered" evidence="1">
    <location>
        <begin position="833"/>
        <end position="912"/>
    </location>
</feature>
<dbReference type="InterPro" id="IPR000210">
    <property type="entry name" value="BTB/POZ_dom"/>
</dbReference>
<dbReference type="PROSITE" id="PS50245">
    <property type="entry name" value="CAP_GLY_2"/>
    <property type="match status" value="1"/>
</dbReference>
<proteinExistence type="predicted"/>
<dbReference type="Proteomes" id="UP001304243">
    <property type="component" value="Unassembled WGS sequence"/>
</dbReference>
<feature type="domain" description="BTB" evidence="2">
    <location>
        <begin position="25"/>
        <end position="94"/>
    </location>
</feature>
<dbReference type="Gene3D" id="3.30.710.10">
    <property type="entry name" value="Potassium Channel Kv1.1, Chain A"/>
    <property type="match status" value="2"/>
</dbReference>
<gene>
    <name evidence="4" type="primary">PET9_2</name>
    <name evidence="4" type="ORF">ATC70_011748</name>
</gene>
<organism evidence="4 5">
    <name type="scientific">Mucor velutinosus</name>
    <dbReference type="NCBI Taxonomy" id="708070"/>
    <lineage>
        <taxon>Eukaryota</taxon>
        <taxon>Fungi</taxon>
        <taxon>Fungi incertae sedis</taxon>
        <taxon>Mucoromycota</taxon>
        <taxon>Mucoromycotina</taxon>
        <taxon>Mucoromycetes</taxon>
        <taxon>Mucorales</taxon>
        <taxon>Mucorineae</taxon>
        <taxon>Mucoraceae</taxon>
        <taxon>Mucor</taxon>
    </lineage>
</organism>
<feature type="domain" description="CAP-Gly" evidence="3">
    <location>
        <begin position="935"/>
        <end position="977"/>
    </location>
</feature>
<dbReference type="InterPro" id="IPR036859">
    <property type="entry name" value="CAP-Gly_dom_sf"/>
</dbReference>
<feature type="compositionally biased region" description="Basic residues" evidence="1">
    <location>
        <begin position="879"/>
        <end position="893"/>
    </location>
</feature>
<keyword evidence="5" id="KW-1185">Reference proteome</keyword>
<dbReference type="PANTHER" id="PTHR24413">
    <property type="entry name" value="SPECKLE-TYPE POZ PROTEIN"/>
    <property type="match status" value="1"/>
</dbReference>
<feature type="compositionally biased region" description="Polar residues" evidence="1">
    <location>
        <begin position="857"/>
        <end position="867"/>
    </location>
</feature>
<evidence type="ECO:0000313" key="4">
    <source>
        <dbReference type="EMBL" id="KAK4516770.1"/>
    </source>
</evidence>
<feature type="compositionally biased region" description="Low complexity" evidence="1">
    <location>
        <begin position="833"/>
        <end position="855"/>
    </location>
</feature>
<dbReference type="Pfam" id="PF01302">
    <property type="entry name" value="CAP_GLY"/>
    <property type="match status" value="1"/>
</dbReference>
<dbReference type="GeneID" id="89955434"/>
<protein>
    <submittedName>
        <fullName evidence="4">ADP/ATP carrier protein</fullName>
    </submittedName>
</protein>
<sequence length="994" mass="110888">MFDAPTSTLYNSLNTLLDSPKEYLADVCFTFPSTEIYAHRAIILTRAPREFLERYLPELLEEDHIADIDLPIKLDISNIISQDVFTPLLRFWYTASYYSLVSPQSSISDLSVNTPINGSPRLTGKDALLQQPAIQSPPPGFQSSDIQQELEQLGIELGTALLPPHCDSVPDFVQLVSDLKRMRDEKIATDVTVSLISSSSAASNDVSHSSSSSSNNSTQLTTIPSLLSTSPENHIHPVDITVAEFRAHRFLLAAQSPYFYSLFCTQFQEASSTMVHLTDDLFNEAIIEVVLNFFYTDKIIVKPLPTNNAKLSSPLQRRLQHNKHALRVIQKAFYSADYLGHSDTLGGAILHEMERLCHQFKCVCAECAVLLPSMLAWSDKHVEAVPKLRRTLILLYSDPVHSLAPLWSQRPFAMLITSMVPSAASLGEDTLAAVTKQEPLFRARTPKTLIHEIVERTFYNVTKHNAIHVLHSLHLCLSQIRSADPCPSWSRPALDLVNPILHYTVGMVSQFFDFYCVEYPILLSCVDGIGAGFSVDFLDFLLRHVLNEGITETNAGVIYQGILRDLVGRQEVVQNMAIDDVLIKGRSGCAAYIAKNWTKVKSQGGFRTLDKSTMRQLAEDINVPYRSLTKPFDTDFSNIFSFKPRKSKKYYQNAQDCKNAALAEVYTRRLSLGHLMTRSSTTQASESSRRVQRPRALSTESVLVSSLRRYHTDQTAPPSDNQPLINMLAYETLERGRQLEEEDNRSEPLTNTMSVEEHEIQTATQNNTIANTLSEFTRPLLRTSSSFTSLTDQLLPVDVVLQTHVSPTSPPPSSQTMPACITTRPSRLKFELPTTPARSKSPSAPSTPSSSSMPSLYIQTNNNTNASAAGFLSPPVNQKHSRNRRGSKTRRSRWSIGSNSDVSDDEESSLPPAVGDKIELLRRPLPTMGTIKYIGPVQFAEGPYIGVELESRLGKSDGSVDGVRYFHTDPQRALFVKPDDFKILSNSHTNNHHR</sequence>